<gene>
    <name evidence="4" type="ORF">VP01_12g6</name>
</gene>
<feature type="active site" description="Nucleophile" evidence="2">
    <location>
        <position position="283"/>
    </location>
</feature>
<dbReference type="PIRSF" id="PIRSF028973">
    <property type="entry name" value="Scavenger_mRNA_decap_enz"/>
    <property type="match status" value="1"/>
</dbReference>
<dbReference type="Pfam" id="PF05652">
    <property type="entry name" value="DcpS"/>
    <property type="match status" value="1"/>
</dbReference>
<evidence type="ECO:0000313" key="4">
    <source>
        <dbReference type="EMBL" id="KNZ62205.1"/>
    </source>
</evidence>
<dbReference type="EMBL" id="LAVV01003333">
    <property type="protein sequence ID" value="KNZ62205.1"/>
    <property type="molecule type" value="Genomic_DNA"/>
</dbReference>
<dbReference type="SUPFAM" id="SSF102860">
    <property type="entry name" value="mRNA decapping enzyme DcpS N-terminal domain"/>
    <property type="match status" value="1"/>
</dbReference>
<dbReference type="VEuPathDB" id="FungiDB:VP01_12g6"/>
<feature type="region of interest" description="Disordered" evidence="3">
    <location>
        <begin position="143"/>
        <end position="175"/>
    </location>
</feature>
<dbReference type="Gene3D" id="3.30.200.40">
    <property type="entry name" value="Scavenger mRNA decapping enzyme, N-terminal domain"/>
    <property type="match status" value="1"/>
</dbReference>
<keyword evidence="5" id="KW-1185">Reference proteome</keyword>
<evidence type="ECO:0000256" key="3">
    <source>
        <dbReference type="SAM" id="MobiDB-lite"/>
    </source>
</evidence>
<dbReference type="AlphaFoldDB" id="A0A0L6VPV9"/>
<dbReference type="SUPFAM" id="SSF54197">
    <property type="entry name" value="HIT-like"/>
    <property type="match status" value="1"/>
</dbReference>
<dbReference type="InterPro" id="IPR008594">
    <property type="entry name" value="DcpS/DCS2"/>
</dbReference>
<dbReference type="OrthoDB" id="10264956at2759"/>
<dbReference type="GO" id="GO:0000340">
    <property type="term" value="F:RNA 7-methylguanosine cap binding"/>
    <property type="evidence" value="ECO:0007669"/>
    <property type="project" value="TreeGrafter"/>
</dbReference>
<feature type="compositionally biased region" description="Low complexity" evidence="3">
    <location>
        <begin position="27"/>
        <end position="38"/>
    </location>
</feature>
<sequence length="352" mass="39322">MTGLRQKNQTTPDKHGVSGEQRGESSGGAVATVQVGQGDQRRCVRNPSHHTVNLLGTIERVGDDDNDDRTGKAIIILNKTHFPTQPEILASIHSPQHITHTKAIGQNDVYLWALAWLNPIRPAVENSPDLKLQIIFPATQLVTSASTPNRPSRSSGKHRSCTSKLSCPTSKASRQRDYPGSLYNILDHVTEADKIVYEEPSDTDGFMIMPDLKWDQSTLSSLYLLCIVKNRGIQSLRDLRPSHLGMLQGIRARGSAAIENKYKVCARELRMFVHYQPSYYHFHVHITHVNHIGFHGITVGQAHLLDEVIDNLAQELQITSSGPSFYEAKTLTYALGSNHDLFEPLWARQQLE</sequence>
<evidence type="ECO:0000256" key="2">
    <source>
        <dbReference type="PIRSR" id="PIRSR028973-1"/>
    </source>
</evidence>
<proteinExistence type="inferred from homology"/>
<dbReference type="InterPro" id="IPR011145">
    <property type="entry name" value="Scavenger_mRNA_decap_enz_N"/>
</dbReference>
<dbReference type="PANTHER" id="PTHR12978">
    <property type="entry name" value="HISTIDINE TRIAD HIT PROTEIN MEMBER"/>
    <property type="match status" value="1"/>
</dbReference>
<reference evidence="4 5" key="1">
    <citation type="submission" date="2015-08" db="EMBL/GenBank/DDBJ databases">
        <title>Next Generation Sequencing and Analysis of the Genome of Puccinia sorghi L Schw, the Causal Agent of Maize Common Rust.</title>
        <authorList>
            <person name="Rochi L."/>
            <person name="Burguener G."/>
            <person name="Darino M."/>
            <person name="Turjanski A."/>
            <person name="Kreff E."/>
            <person name="Dieguez M.J."/>
            <person name="Sacco F."/>
        </authorList>
    </citation>
    <scope>NUCLEOTIDE SEQUENCE [LARGE SCALE GENOMIC DNA]</scope>
    <source>
        <strain evidence="4 5">RO10H11247</strain>
    </source>
</reference>
<evidence type="ECO:0008006" key="6">
    <source>
        <dbReference type="Google" id="ProtNLM"/>
    </source>
</evidence>
<dbReference type="GO" id="GO:0016787">
    <property type="term" value="F:hydrolase activity"/>
    <property type="evidence" value="ECO:0007669"/>
    <property type="project" value="InterPro"/>
</dbReference>
<dbReference type="GO" id="GO:0005634">
    <property type="term" value="C:nucleus"/>
    <property type="evidence" value="ECO:0007669"/>
    <property type="project" value="TreeGrafter"/>
</dbReference>
<dbReference type="PANTHER" id="PTHR12978:SF0">
    <property type="entry name" value="M7GPPPX DIPHOSPHATASE"/>
    <property type="match status" value="1"/>
</dbReference>
<dbReference type="Proteomes" id="UP000037035">
    <property type="component" value="Unassembled WGS sequence"/>
</dbReference>
<name>A0A0L6VPV9_9BASI</name>
<dbReference type="Gene3D" id="3.30.428.10">
    <property type="entry name" value="HIT-like"/>
    <property type="match status" value="1"/>
</dbReference>
<dbReference type="GO" id="GO:0000932">
    <property type="term" value="C:P-body"/>
    <property type="evidence" value="ECO:0007669"/>
    <property type="project" value="TreeGrafter"/>
</dbReference>
<evidence type="ECO:0000256" key="1">
    <source>
        <dbReference type="ARBA" id="ARBA00010208"/>
    </source>
</evidence>
<dbReference type="GO" id="GO:0000290">
    <property type="term" value="P:deadenylation-dependent decapping of nuclear-transcribed mRNA"/>
    <property type="evidence" value="ECO:0007669"/>
    <property type="project" value="InterPro"/>
</dbReference>
<dbReference type="InterPro" id="IPR036265">
    <property type="entry name" value="HIT-like_sf"/>
</dbReference>
<feature type="compositionally biased region" description="Basic and acidic residues" evidence="3">
    <location>
        <begin position="12"/>
        <end position="23"/>
    </location>
</feature>
<feature type="compositionally biased region" description="Polar residues" evidence="3">
    <location>
        <begin position="1"/>
        <end position="11"/>
    </location>
</feature>
<feature type="region of interest" description="Disordered" evidence="3">
    <location>
        <begin position="1"/>
        <end position="40"/>
    </location>
</feature>
<evidence type="ECO:0000313" key="5">
    <source>
        <dbReference type="Proteomes" id="UP000037035"/>
    </source>
</evidence>
<dbReference type="STRING" id="27349.A0A0L6VPV9"/>
<dbReference type="Pfam" id="PF11969">
    <property type="entry name" value="DcpS_C"/>
    <property type="match status" value="1"/>
</dbReference>
<accession>A0A0L6VPV9</accession>
<organism evidence="4 5">
    <name type="scientific">Puccinia sorghi</name>
    <dbReference type="NCBI Taxonomy" id="27349"/>
    <lineage>
        <taxon>Eukaryota</taxon>
        <taxon>Fungi</taxon>
        <taxon>Dikarya</taxon>
        <taxon>Basidiomycota</taxon>
        <taxon>Pucciniomycotina</taxon>
        <taxon>Pucciniomycetes</taxon>
        <taxon>Pucciniales</taxon>
        <taxon>Pucciniaceae</taxon>
        <taxon>Puccinia</taxon>
    </lineage>
</organism>
<feature type="compositionally biased region" description="Polar residues" evidence="3">
    <location>
        <begin position="143"/>
        <end position="154"/>
    </location>
</feature>
<feature type="compositionally biased region" description="Polar residues" evidence="3">
    <location>
        <begin position="162"/>
        <end position="172"/>
    </location>
</feature>
<comment type="caution">
    <text evidence="4">The sequence shown here is derived from an EMBL/GenBank/DDBJ whole genome shotgun (WGS) entry which is preliminary data.</text>
</comment>
<protein>
    <recommendedName>
        <fullName evidence="6">Scavenger mRNA-decapping enzyme DcpS</fullName>
    </recommendedName>
</protein>
<comment type="similarity">
    <text evidence="1">Belongs to the HIT family.</text>
</comment>